<feature type="compositionally biased region" description="Basic and acidic residues" evidence="1">
    <location>
        <begin position="101"/>
        <end position="132"/>
    </location>
</feature>
<comment type="caution">
    <text evidence="3">The sequence shown here is derived from an EMBL/GenBank/DDBJ whole genome shotgun (WGS) entry which is preliminary data.</text>
</comment>
<protein>
    <submittedName>
        <fullName evidence="3">Uncharacterized protein</fullName>
    </submittedName>
</protein>
<feature type="region of interest" description="Disordered" evidence="1">
    <location>
        <begin position="181"/>
        <end position="247"/>
    </location>
</feature>
<feature type="compositionally biased region" description="Basic and acidic residues" evidence="1">
    <location>
        <begin position="47"/>
        <end position="86"/>
    </location>
</feature>
<feature type="region of interest" description="Disordered" evidence="1">
    <location>
        <begin position="47"/>
        <end position="141"/>
    </location>
</feature>
<evidence type="ECO:0000313" key="4">
    <source>
        <dbReference type="Proteomes" id="UP000466442"/>
    </source>
</evidence>
<proteinExistence type="predicted"/>
<evidence type="ECO:0000313" key="3">
    <source>
        <dbReference type="EMBL" id="KAF6208994.1"/>
    </source>
</evidence>
<sequence length="269" mass="29458">MRFLVSFVTLLSITTCLAWNLPEQVQDTPEVAAAKAAHLAALAKAKEKTREKAKYSQDSTSKKDKYPLKKGDTKESWKNSWEKDGAWDAVGDSGSQNEDDGSWKGDESWKNYDDGSWMEEKTTTEKPKHEGSWDNARWTGPVALPPGYDEFGAPLPVEDTPEVADAKAKHMLLYAKAVSRGHAEPLQPSPIALKSQTSEAHRSRQPPSNNAIYVAPGKPAVRLPSGRSAPPPQHPAPVWETNDEVQDTPEVAAAKAAHYAAHARKRANA</sequence>
<organism evidence="3 4">
    <name type="scientific">Apolygus lucorum</name>
    <name type="common">Small green plant bug</name>
    <name type="synonym">Lygocoris lucorum</name>
    <dbReference type="NCBI Taxonomy" id="248454"/>
    <lineage>
        <taxon>Eukaryota</taxon>
        <taxon>Metazoa</taxon>
        <taxon>Ecdysozoa</taxon>
        <taxon>Arthropoda</taxon>
        <taxon>Hexapoda</taxon>
        <taxon>Insecta</taxon>
        <taxon>Pterygota</taxon>
        <taxon>Neoptera</taxon>
        <taxon>Paraneoptera</taxon>
        <taxon>Hemiptera</taxon>
        <taxon>Heteroptera</taxon>
        <taxon>Panheteroptera</taxon>
        <taxon>Cimicomorpha</taxon>
        <taxon>Miridae</taxon>
        <taxon>Mirini</taxon>
        <taxon>Apolygus</taxon>
    </lineage>
</organism>
<keyword evidence="2" id="KW-0732">Signal</keyword>
<feature type="signal peptide" evidence="2">
    <location>
        <begin position="1"/>
        <end position="18"/>
    </location>
</feature>
<keyword evidence="4" id="KW-1185">Reference proteome</keyword>
<gene>
    <name evidence="3" type="ORF">GE061_014737</name>
</gene>
<name>A0A8S9XK97_APOLU</name>
<accession>A0A8S9XK97</accession>
<dbReference type="AlphaFoldDB" id="A0A8S9XK97"/>
<evidence type="ECO:0000256" key="1">
    <source>
        <dbReference type="SAM" id="MobiDB-lite"/>
    </source>
</evidence>
<reference evidence="3" key="1">
    <citation type="journal article" date="2021" name="Mol. Ecol. Resour.">
        <title>Apolygus lucorum genome provides insights into omnivorousness and mesophyll feeding.</title>
        <authorList>
            <person name="Liu Y."/>
            <person name="Liu H."/>
            <person name="Wang H."/>
            <person name="Huang T."/>
            <person name="Liu B."/>
            <person name="Yang B."/>
            <person name="Yin L."/>
            <person name="Li B."/>
            <person name="Zhang Y."/>
            <person name="Zhang S."/>
            <person name="Jiang F."/>
            <person name="Zhang X."/>
            <person name="Ren Y."/>
            <person name="Wang B."/>
            <person name="Wang S."/>
            <person name="Lu Y."/>
            <person name="Wu K."/>
            <person name="Fan W."/>
            <person name="Wang G."/>
        </authorList>
    </citation>
    <scope>NUCLEOTIDE SEQUENCE</scope>
    <source>
        <strain evidence="3">12Hb</strain>
    </source>
</reference>
<evidence type="ECO:0000256" key="2">
    <source>
        <dbReference type="SAM" id="SignalP"/>
    </source>
</evidence>
<feature type="chain" id="PRO_5035860035" evidence="2">
    <location>
        <begin position="19"/>
        <end position="269"/>
    </location>
</feature>
<dbReference type="EMBL" id="WIXP02000006">
    <property type="protein sequence ID" value="KAF6208994.1"/>
    <property type="molecule type" value="Genomic_DNA"/>
</dbReference>
<dbReference type="Proteomes" id="UP000466442">
    <property type="component" value="Unassembled WGS sequence"/>
</dbReference>